<evidence type="ECO:0000313" key="5">
    <source>
        <dbReference type="Proteomes" id="UP001270362"/>
    </source>
</evidence>
<dbReference type="EMBL" id="JAULSO010000002">
    <property type="protein sequence ID" value="KAK3688113.1"/>
    <property type="molecule type" value="Genomic_DNA"/>
</dbReference>
<protein>
    <recommendedName>
        <fullName evidence="6">Required for respiratory growth protein 7, mitochondrial</fullName>
    </recommendedName>
</protein>
<keyword evidence="5" id="KW-1185">Reference proteome</keyword>
<evidence type="ECO:0000256" key="1">
    <source>
        <dbReference type="ARBA" id="ARBA00004173"/>
    </source>
</evidence>
<evidence type="ECO:0008006" key="6">
    <source>
        <dbReference type="Google" id="ProtNLM"/>
    </source>
</evidence>
<name>A0AAE1CC04_9PEZI</name>
<keyword evidence="2" id="KW-0496">Mitochondrion</keyword>
<accession>A0AAE1CC04</accession>
<comment type="caution">
    <text evidence="4">The sequence shown here is derived from an EMBL/GenBank/DDBJ whole genome shotgun (WGS) entry which is preliminary data.</text>
</comment>
<feature type="region of interest" description="Disordered" evidence="3">
    <location>
        <begin position="17"/>
        <end position="79"/>
    </location>
</feature>
<feature type="compositionally biased region" description="Low complexity" evidence="3">
    <location>
        <begin position="30"/>
        <end position="50"/>
    </location>
</feature>
<reference evidence="4" key="2">
    <citation type="submission" date="2023-06" db="EMBL/GenBank/DDBJ databases">
        <authorList>
            <consortium name="Lawrence Berkeley National Laboratory"/>
            <person name="Haridas S."/>
            <person name="Hensen N."/>
            <person name="Bonometti L."/>
            <person name="Westerberg I."/>
            <person name="Brannstrom I.O."/>
            <person name="Guillou S."/>
            <person name="Cros-Aarteil S."/>
            <person name="Calhoun S."/>
            <person name="Kuo A."/>
            <person name="Mondo S."/>
            <person name="Pangilinan J."/>
            <person name="Riley R."/>
            <person name="Labutti K."/>
            <person name="Andreopoulos B."/>
            <person name="Lipzen A."/>
            <person name="Chen C."/>
            <person name="Yanf M."/>
            <person name="Daum C."/>
            <person name="Ng V."/>
            <person name="Clum A."/>
            <person name="Steindorff A."/>
            <person name="Ohm R."/>
            <person name="Martin F."/>
            <person name="Silar P."/>
            <person name="Natvig D."/>
            <person name="Lalanne C."/>
            <person name="Gautier V."/>
            <person name="Ament-Velasquez S.L."/>
            <person name="Kruys A."/>
            <person name="Hutchinson M.I."/>
            <person name="Powell A.J."/>
            <person name="Barry K."/>
            <person name="Miller A.N."/>
            <person name="Grigoriev I.V."/>
            <person name="Debuchy R."/>
            <person name="Gladieux P."/>
            <person name="Thoren M.H."/>
            <person name="Johannesson H."/>
        </authorList>
    </citation>
    <scope>NUCLEOTIDE SEQUENCE</scope>
    <source>
        <strain evidence="4">CBS 314.62</strain>
    </source>
</reference>
<gene>
    <name evidence="4" type="ORF">B0T22DRAFT_425570</name>
</gene>
<sequence>MHSARVLTRIQLLHRHSSRALPSQTQITRQLSTSSSPSPDTLSPQPQQPEIEPHPQPQPPKRGRPSKPPSSPSYPIPASTALHSSLPTFLHHAQRTSLSPTSTVFVGTHYEYTVAQALAAYQFDLTRIGGRSDQGIDLLGTWTLPGSTTPSHHKVFVQCKALTRTPTSVLIRELEGAFSGAPAGWRGEGVIGLLATCGPATKGIREAMGRSRWPMGFVCCSKEGEVRQMLWNWRAEEEGLAGLGVGMRYVGDEKRLVLTWNGRHIAAGVGGEGEGKVKL</sequence>
<reference evidence="4" key="1">
    <citation type="journal article" date="2023" name="Mol. Phylogenet. Evol.">
        <title>Genome-scale phylogeny and comparative genomics of the fungal order Sordariales.</title>
        <authorList>
            <person name="Hensen N."/>
            <person name="Bonometti L."/>
            <person name="Westerberg I."/>
            <person name="Brannstrom I.O."/>
            <person name="Guillou S."/>
            <person name="Cros-Aarteil S."/>
            <person name="Calhoun S."/>
            <person name="Haridas S."/>
            <person name="Kuo A."/>
            <person name="Mondo S."/>
            <person name="Pangilinan J."/>
            <person name="Riley R."/>
            <person name="LaButti K."/>
            <person name="Andreopoulos B."/>
            <person name="Lipzen A."/>
            <person name="Chen C."/>
            <person name="Yan M."/>
            <person name="Daum C."/>
            <person name="Ng V."/>
            <person name="Clum A."/>
            <person name="Steindorff A."/>
            <person name="Ohm R.A."/>
            <person name="Martin F."/>
            <person name="Silar P."/>
            <person name="Natvig D.O."/>
            <person name="Lalanne C."/>
            <person name="Gautier V."/>
            <person name="Ament-Velasquez S.L."/>
            <person name="Kruys A."/>
            <person name="Hutchinson M.I."/>
            <person name="Powell A.J."/>
            <person name="Barry K."/>
            <person name="Miller A.N."/>
            <person name="Grigoriev I.V."/>
            <person name="Debuchy R."/>
            <person name="Gladieux P."/>
            <person name="Hiltunen Thoren M."/>
            <person name="Johannesson H."/>
        </authorList>
    </citation>
    <scope>NUCLEOTIDE SEQUENCE</scope>
    <source>
        <strain evidence="4">CBS 314.62</strain>
    </source>
</reference>
<feature type="compositionally biased region" description="Pro residues" evidence="3">
    <location>
        <begin position="54"/>
        <end position="75"/>
    </location>
</feature>
<dbReference type="PANTHER" id="PTHR28133">
    <property type="entry name" value="REQUIRED FOR RESPIRATORY GROWTH PROTEIN 7, MITOCHONDRIAL"/>
    <property type="match status" value="1"/>
</dbReference>
<dbReference type="Proteomes" id="UP001270362">
    <property type="component" value="Unassembled WGS sequence"/>
</dbReference>
<dbReference type="AlphaFoldDB" id="A0AAE1CC04"/>
<dbReference type="Pfam" id="PF10356">
    <property type="entry name" value="RRG7"/>
    <property type="match status" value="2"/>
</dbReference>
<organism evidence="4 5">
    <name type="scientific">Podospora appendiculata</name>
    <dbReference type="NCBI Taxonomy" id="314037"/>
    <lineage>
        <taxon>Eukaryota</taxon>
        <taxon>Fungi</taxon>
        <taxon>Dikarya</taxon>
        <taxon>Ascomycota</taxon>
        <taxon>Pezizomycotina</taxon>
        <taxon>Sordariomycetes</taxon>
        <taxon>Sordariomycetidae</taxon>
        <taxon>Sordariales</taxon>
        <taxon>Podosporaceae</taxon>
        <taxon>Podospora</taxon>
    </lineage>
</organism>
<evidence type="ECO:0000256" key="2">
    <source>
        <dbReference type="ARBA" id="ARBA00023128"/>
    </source>
</evidence>
<comment type="subcellular location">
    <subcellularLocation>
        <location evidence="1">Mitochondrion</location>
    </subcellularLocation>
</comment>
<dbReference type="GO" id="GO:0005739">
    <property type="term" value="C:mitochondrion"/>
    <property type="evidence" value="ECO:0007669"/>
    <property type="project" value="UniProtKB-SubCell"/>
</dbReference>
<proteinExistence type="predicted"/>
<dbReference type="PANTHER" id="PTHR28133:SF1">
    <property type="entry name" value="REQUIRED FOR RESPIRATORY GROWTH PROTEIN 7, MITOCHONDRIAL"/>
    <property type="match status" value="1"/>
</dbReference>
<dbReference type="InterPro" id="IPR018828">
    <property type="entry name" value="RRG7"/>
</dbReference>
<feature type="compositionally biased region" description="Polar residues" evidence="3">
    <location>
        <begin position="20"/>
        <end position="29"/>
    </location>
</feature>
<evidence type="ECO:0000313" key="4">
    <source>
        <dbReference type="EMBL" id="KAK3688113.1"/>
    </source>
</evidence>
<evidence type="ECO:0000256" key="3">
    <source>
        <dbReference type="SAM" id="MobiDB-lite"/>
    </source>
</evidence>